<evidence type="ECO:0000256" key="2">
    <source>
        <dbReference type="ARBA" id="ARBA00011975"/>
    </source>
</evidence>
<dbReference type="Gene3D" id="2.30.30.490">
    <property type="match status" value="1"/>
</dbReference>
<evidence type="ECO:0000313" key="12">
    <source>
        <dbReference type="Proteomes" id="UP000076580"/>
    </source>
</evidence>
<dbReference type="GO" id="GO:0005634">
    <property type="term" value="C:nucleus"/>
    <property type="evidence" value="ECO:0007669"/>
    <property type="project" value="UniProtKB-SubCell"/>
</dbReference>
<dbReference type="GeneID" id="63714574"/>
<feature type="region of interest" description="Disordered" evidence="9">
    <location>
        <begin position="1199"/>
        <end position="1295"/>
    </location>
</feature>
<dbReference type="InterPro" id="IPR050390">
    <property type="entry name" value="C5-Methyltransferase"/>
</dbReference>
<dbReference type="GO" id="GO:0003886">
    <property type="term" value="F:DNA (cytosine-5-)-methyltransferase activity"/>
    <property type="evidence" value="ECO:0007669"/>
    <property type="project" value="UniProtKB-EC"/>
</dbReference>
<gene>
    <name evidence="11" type="ORF">DCS_01931</name>
</gene>
<dbReference type="STRING" id="98403.A0A151GUR0"/>
<dbReference type="Pfam" id="PF25423">
    <property type="entry name" value="DUF7893"/>
    <property type="match status" value="1"/>
</dbReference>
<dbReference type="SUPFAM" id="SSF53335">
    <property type="entry name" value="S-adenosyl-L-methionine-dependent methyltransferases"/>
    <property type="match status" value="1"/>
</dbReference>
<dbReference type="PROSITE" id="PS51038">
    <property type="entry name" value="BAH"/>
    <property type="match status" value="1"/>
</dbReference>
<keyword evidence="7" id="KW-0539">Nucleus</keyword>
<evidence type="ECO:0000256" key="6">
    <source>
        <dbReference type="ARBA" id="ARBA00023125"/>
    </source>
</evidence>
<dbReference type="InterPro" id="IPR001025">
    <property type="entry name" value="BAH_dom"/>
</dbReference>
<dbReference type="InterPro" id="IPR043151">
    <property type="entry name" value="BAH_sf"/>
</dbReference>
<dbReference type="Gene3D" id="3.90.120.10">
    <property type="entry name" value="DNA Methylase, subunit A, domain 2"/>
    <property type="match status" value="1"/>
</dbReference>
<dbReference type="GO" id="GO:0003677">
    <property type="term" value="F:DNA binding"/>
    <property type="evidence" value="ECO:0007669"/>
    <property type="project" value="UniProtKB-KW"/>
</dbReference>
<dbReference type="InterPro" id="IPR057215">
    <property type="entry name" value="DUF7893"/>
</dbReference>
<dbReference type="EMBL" id="LAYC01000001">
    <property type="protein sequence ID" value="KYK60793.1"/>
    <property type="molecule type" value="Genomic_DNA"/>
</dbReference>
<dbReference type="GO" id="GO:0032259">
    <property type="term" value="P:methylation"/>
    <property type="evidence" value="ECO:0007669"/>
    <property type="project" value="UniProtKB-KW"/>
</dbReference>
<comment type="caution">
    <text evidence="11">The sequence shown here is derived from an EMBL/GenBank/DDBJ whole genome shotgun (WGS) entry which is preliminary data.</text>
</comment>
<sequence length="1295" mass="142491">MPPWPSELDTDFLFDDVEDGPVEAEDGDGAMSFGKDPRPDDPVIYRPDYRAGTRETADPRGQPARQPWTPTVVVPSLENTPRSPGTVPGPLVLFKDECVARGVLDPPDVDSDCPSQLIQSDRETLSDAPDFGTAATGVLRSSKTHSVEVNIPENHLLTPRSCYEPFDAGVPAMPEAQALAALASTRKRLGMPAGEIEYNLDSFSAYCDMDAYPCEMRSLHQLDTKVTARHFYFDGILSVRGECRIFVKRVPIAAMPVGNYGSQHPSVQGHIWLQSCLNRSRSIFYKLGRPTSEYRRFFSPMLWLADLAKHFVDYLKATGDGKELVTLQSFRSSFAAWLEGTHGGAPVFVAWRRQHPRPDFRTAVVANIAFLHKEAIGVLGERDTYCHTIWTEIWDFSRYKEQPRCADARTVVTQYTYDLFKGLPFGDQLTVVPVSAKTEVLRNELIRQRHLELPSTLHDAPKSVSTAAKDRIRNIQVGDTISTPRDDEHSGSKWKREVSKGLEDVDRWFALVQAVHTREDGKRVFDVIWYYRPHDTLCGIMKYPWNNELFLSDHCSCEELCKIGEDEVLGVHDVDFGGTSTTEAELFCRQTYIHAERKWITLKTDDMKCEHWRKGTRPAPYRDGDTLLVHLDPASDVAEPCELVTSHAEADRVLYRFRRLLRRKQVEPDSLARPNELVYSACLPLVEKHEGHIIGRCDVRHFSAGDALATPYDRDGVGAFFALTHELRRDDDGTDACVPLKAAPPGLRQGWDPAAKVPKLRGFDLFCGGGNFGRGLEDGGGIAMRWANDVNSQAMHSYMANVSEPVSPFLGSIDDLQRRAIEGRFSDCVPAIGDVDFVSAGSPCPGFSRLTNDKTTVQQRKNQSLVAAFASFIDLYRPRYGLLENVPGIVHGRANRDQDVFSQLICALVGLGYQARFFLLDASSCGSCQRRSRIFLALAAPGHRLPARPLATHSHPPRTSLLGIGLLPTGEPMAEREMPTATPFKFVSSSEATADLPAIHDGKVDICVPFPDHRVALGVTRTQRVRMALIPTQPWGMSFARAWYGTERVAGAGILTAAERALFRGGDASDKKVVTHGSSQLSAAAVYSSAYGRNYPHRLMETIVTSQNPCDSKCGRWLHWRENRMLTVMEARRAQGLRDEDIIVGTPAAQWKIVGNSVAREVAVALGNAIREAWVVSLGGCGELEGEARVSRIEGVGGDAYASGETASSRSRETSTTATTPSTAESAGHEGRGIGKRPFTAVKAASFLPRKRLSTSPGGHRARASSAPAAGPSPSGRMAAAHNTVPAEESVGSGA</sequence>
<evidence type="ECO:0000256" key="3">
    <source>
        <dbReference type="ARBA" id="ARBA00022603"/>
    </source>
</evidence>
<evidence type="ECO:0000256" key="8">
    <source>
        <dbReference type="PROSITE-ProRule" id="PRU01016"/>
    </source>
</evidence>
<evidence type="ECO:0000256" key="5">
    <source>
        <dbReference type="ARBA" id="ARBA00022691"/>
    </source>
</evidence>
<dbReference type="PROSITE" id="PS00094">
    <property type="entry name" value="C5_MTASE_1"/>
    <property type="match status" value="1"/>
</dbReference>
<proteinExistence type="inferred from homology"/>
<evidence type="ECO:0000256" key="4">
    <source>
        <dbReference type="ARBA" id="ARBA00022679"/>
    </source>
</evidence>
<dbReference type="PANTHER" id="PTHR10629:SF54">
    <property type="entry name" value="DNA METHYLTRANSFERASE DIM-2"/>
    <property type="match status" value="1"/>
</dbReference>
<keyword evidence="12" id="KW-1185">Reference proteome</keyword>
<evidence type="ECO:0000256" key="1">
    <source>
        <dbReference type="ARBA" id="ARBA00004123"/>
    </source>
</evidence>
<feature type="compositionally biased region" description="Acidic residues" evidence="9">
    <location>
        <begin position="8"/>
        <end position="28"/>
    </location>
</feature>
<feature type="region of interest" description="Disordered" evidence="9">
    <location>
        <begin position="1"/>
        <end position="68"/>
    </location>
</feature>
<feature type="domain" description="BAH" evidence="10">
    <location>
        <begin position="473"/>
        <end position="603"/>
    </location>
</feature>
<keyword evidence="6" id="KW-0238">DNA-binding</keyword>
<dbReference type="GO" id="GO:0003682">
    <property type="term" value="F:chromatin binding"/>
    <property type="evidence" value="ECO:0007669"/>
    <property type="project" value="InterPro"/>
</dbReference>
<accession>A0A151GUR0</accession>
<feature type="compositionally biased region" description="Low complexity" evidence="9">
    <location>
        <begin position="1264"/>
        <end position="1281"/>
    </location>
</feature>
<dbReference type="InterPro" id="IPR018117">
    <property type="entry name" value="C5_DNA_meth_AS"/>
</dbReference>
<dbReference type="PANTHER" id="PTHR10629">
    <property type="entry name" value="CYTOSINE-SPECIFIC METHYLTRANSFERASE"/>
    <property type="match status" value="1"/>
</dbReference>
<reference evidence="11 12" key="1">
    <citation type="journal article" date="2016" name="Sci. Rep.">
        <title>Insights into Adaptations to a Near-Obligate Nematode Endoparasitic Lifestyle from the Finished Genome of Drechmeria coniospora.</title>
        <authorList>
            <person name="Zhang L."/>
            <person name="Zhou Z."/>
            <person name="Guo Q."/>
            <person name="Fokkens L."/>
            <person name="Miskei M."/>
            <person name="Pocsi I."/>
            <person name="Zhang W."/>
            <person name="Chen M."/>
            <person name="Wang L."/>
            <person name="Sun Y."/>
            <person name="Donzelli B.G."/>
            <person name="Gibson D.M."/>
            <person name="Nelson D.R."/>
            <person name="Luo J.G."/>
            <person name="Rep M."/>
            <person name="Liu H."/>
            <person name="Yang S."/>
            <person name="Wang J."/>
            <person name="Krasnoff S.B."/>
            <person name="Xu Y."/>
            <person name="Molnar I."/>
            <person name="Lin M."/>
        </authorList>
    </citation>
    <scope>NUCLEOTIDE SEQUENCE [LARGE SCALE GENOMIC DNA]</scope>
    <source>
        <strain evidence="11 12">ARSEF 6962</strain>
    </source>
</reference>
<dbReference type="InParanoid" id="A0A151GUR0"/>
<keyword evidence="3 8" id="KW-0489">Methyltransferase</keyword>
<dbReference type="InterPro" id="IPR001525">
    <property type="entry name" value="C5_MeTfrase"/>
</dbReference>
<comment type="similarity">
    <text evidence="8">Belongs to the class I-like SAM-binding methyltransferase superfamily. C5-methyltransferase family.</text>
</comment>
<dbReference type="RefSeq" id="XP_040660145.1">
    <property type="nucleotide sequence ID" value="XM_040799262.1"/>
</dbReference>
<dbReference type="CDD" id="cd04712">
    <property type="entry name" value="BAH_DCM_I"/>
    <property type="match status" value="1"/>
</dbReference>
<dbReference type="GO" id="GO:0044027">
    <property type="term" value="P:negative regulation of gene expression via chromosomal CpG island methylation"/>
    <property type="evidence" value="ECO:0007669"/>
    <property type="project" value="TreeGrafter"/>
</dbReference>
<dbReference type="EC" id="2.1.1.37" evidence="2"/>
<dbReference type="Proteomes" id="UP000076580">
    <property type="component" value="Chromosome 01"/>
</dbReference>
<dbReference type="Pfam" id="PF00145">
    <property type="entry name" value="DNA_methylase"/>
    <property type="match status" value="1"/>
</dbReference>
<comment type="subcellular location">
    <subcellularLocation>
        <location evidence="1">Nucleus</location>
    </subcellularLocation>
</comment>
<evidence type="ECO:0000313" key="11">
    <source>
        <dbReference type="EMBL" id="KYK60793.1"/>
    </source>
</evidence>
<dbReference type="PROSITE" id="PS51679">
    <property type="entry name" value="SAM_MT_C5"/>
    <property type="match status" value="1"/>
</dbReference>
<dbReference type="Gene3D" id="3.40.50.150">
    <property type="entry name" value="Vaccinia Virus protein VP39"/>
    <property type="match status" value="1"/>
</dbReference>
<evidence type="ECO:0000256" key="9">
    <source>
        <dbReference type="SAM" id="MobiDB-lite"/>
    </source>
</evidence>
<protein>
    <recommendedName>
        <fullName evidence="2">DNA (cytosine-5-)-methyltransferase</fullName>
        <ecNumber evidence="2">2.1.1.37</ecNumber>
    </recommendedName>
</protein>
<feature type="compositionally biased region" description="Low complexity" evidence="9">
    <location>
        <begin position="1202"/>
        <end position="1226"/>
    </location>
</feature>
<feature type="active site" evidence="8">
    <location>
        <position position="844"/>
    </location>
</feature>
<keyword evidence="4 8" id="KW-0808">Transferase</keyword>
<organism evidence="11 12">
    <name type="scientific">Drechmeria coniospora</name>
    <name type="common">Nematophagous fungus</name>
    <name type="synonym">Meria coniospora</name>
    <dbReference type="NCBI Taxonomy" id="98403"/>
    <lineage>
        <taxon>Eukaryota</taxon>
        <taxon>Fungi</taxon>
        <taxon>Dikarya</taxon>
        <taxon>Ascomycota</taxon>
        <taxon>Pezizomycotina</taxon>
        <taxon>Sordariomycetes</taxon>
        <taxon>Hypocreomycetidae</taxon>
        <taxon>Hypocreales</taxon>
        <taxon>Ophiocordycipitaceae</taxon>
        <taxon>Drechmeria</taxon>
    </lineage>
</organism>
<name>A0A151GUR0_DRECN</name>
<evidence type="ECO:0000259" key="10">
    <source>
        <dbReference type="PROSITE" id="PS51038"/>
    </source>
</evidence>
<dbReference type="InterPro" id="IPR029063">
    <property type="entry name" value="SAM-dependent_MTases_sf"/>
</dbReference>
<evidence type="ECO:0000256" key="7">
    <source>
        <dbReference type="ARBA" id="ARBA00023242"/>
    </source>
</evidence>
<dbReference type="PRINTS" id="PR00105">
    <property type="entry name" value="C5METTRFRASE"/>
</dbReference>
<keyword evidence="5 8" id="KW-0949">S-adenosyl-L-methionine</keyword>
<feature type="compositionally biased region" description="Basic and acidic residues" evidence="9">
    <location>
        <begin position="35"/>
        <end position="58"/>
    </location>
</feature>